<evidence type="ECO:0000256" key="5">
    <source>
        <dbReference type="ARBA" id="ARBA00022553"/>
    </source>
</evidence>
<dbReference type="OrthoDB" id="9776552at2"/>
<dbReference type="SUPFAM" id="SSF55874">
    <property type="entry name" value="ATPase domain of HSP90 chaperone/DNA topoisomerase II/histidine kinase"/>
    <property type="match status" value="1"/>
</dbReference>
<dbReference type="InterPro" id="IPR050640">
    <property type="entry name" value="Bact_2-comp_sensor_kinase"/>
</dbReference>
<dbReference type="Proteomes" id="UP000067683">
    <property type="component" value="Chromosome"/>
</dbReference>
<feature type="domain" description="Histidine kinase" evidence="13">
    <location>
        <begin position="371"/>
        <end position="476"/>
    </location>
</feature>
<dbReference type="EC" id="2.7.13.3" evidence="3"/>
<evidence type="ECO:0000256" key="1">
    <source>
        <dbReference type="ARBA" id="ARBA00000085"/>
    </source>
</evidence>
<keyword evidence="7" id="KW-0547">Nucleotide-binding</keyword>
<name>A0A0U2Z592_9BACL</name>
<feature type="transmembrane region" description="Helical" evidence="12">
    <location>
        <begin position="174"/>
        <end position="196"/>
    </location>
</feature>
<evidence type="ECO:0000256" key="10">
    <source>
        <dbReference type="ARBA" id="ARBA00023012"/>
    </source>
</evidence>
<dbReference type="InterPro" id="IPR004358">
    <property type="entry name" value="Sig_transdc_His_kin-like_C"/>
</dbReference>
<dbReference type="GO" id="GO:0000155">
    <property type="term" value="F:phosphorelay sensor kinase activity"/>
    <property type="evidence" value="ECO:0007669"/>
    <property type="project" value="InterPro"/>
</dbReference>
<dbReference type="InterPro" id="IPR003594">
    <property type="entry name" value="HATPase_dom"/>
</dbReference>
<evidence type="ECO:0000259" key="13">
    <source>
        <dbReference type="PROSITE" id="PS50109"/>
    </source>
</evidence>
<gene>
    <name evidence="15" type="ORF">AUC31_07250</name>
</gene>
<dbReference type="AlphaFoldDB" id="A0A0U2Z592"/>
<keyword evidence="6" id="KW-0808">Transferase</keyword>
<dbReference type="GO" id="GO:0005524">
    <property type="term" value="F:ATP binding"/>
    <property type="evidence" value="ECO:0007669"/>
    <property type="project" value="UniProtKB-KW"/>
</dbReference>
<protein>
    <recommendedName>
        <fullName evidence="3">histidine kinase</fullName>
        <ecNumber evidence="3">2.7.13.3</ecNumber>
    </recommendedName>
</protein>
<comment type="subcellular location">
    <subcellularLocation>
        <location evidence="2">Cell membrane</location>
        <topology evidence="2">Multi-pass membrane protein</topology>
    </subcellularLocation>
</comment>
<keyword evidence="16" id="KW-1185">Reference proteome</keyword>
<dbReference type="InterPro" id="IPR005467">
    <property type="entry name" value="His_kinase_dom"/>
</dbReference>
<dbReference type="PRINTS" id="PR00344">
    <property type="entry name" value="BCTRLSENSOR"/>
</dbReference>
<keyword evidence="10" id="KW-0902">Two-component regulatory system</keyword>
<keyword evidence="4" id="KW-1003">Cell membrane</keyword>
<keyword evidence="9" id="KW-0067">ATP-binding</keyword>
<evidence type="ECO:0000256" key="2">
    <source>
        <dbReference type="ARBA" id="ARBA00004651"/>
    </source>
</evidence>
<dbReference type="Gene3D" id="6.10.340.10">
    <property type="match status" value="1"/>
</dbReference>
<proteinExistence type="predicted"/>
<evidence type="ECO:0000256" key="9">
    <source>
        <dbReference type="ARBA" id="ARBA00022840"/>
    </source>
</evidence>
<dbReference type="Pfam" id="PF02518">
    <property type="entry name" value="HATPase_c"/>
    <property type="match status" value="1"/>
</dbReference>
<feature type="transmembrane region" description="Helical" evidence="12">
    <location>
        <begin position="6"/>
        <end position="29"/>
    </location>
</feature>
<dbReference type="Pfam" id="PF00672">
    <property type="entry name" value="HAMP"/>
    <property type="match status" value="1"/>
</dbReference>
<keyword evidence="11 12" id="KW-0472">Membrane</keyword>
<evidence type="ECO:0000259" key="14">
    <source>
        <dbReference type="PROSITE" id="PS50885"/>
    </source>
</evidence>
<dbReference type="SMART" id="SM00304">
    <property type="entry name" value="HAMP"/>
    <property type="match status" value="1"/>
</dbReference>
<evidence type="ECO:0000256" key="12">
    <source>
        <dbReference type="SAM" id="Phobius"/>
    </source>
</evidence>
<organism evidence="15 16">
    <name type="scientific">Planococcus rifietoensis</name>
    <dbReference type="NCBI Taxonomy" id="200991"/>
    <lineage>
        <taxon>Bacteria</taxon>
        <taxon>Bacillati</taxon>
        <taxon>Bacillota</taxon>
        <taxon>Bacilli</taxon>
        <taxon>Bacillales</taxon>
        <taxon>Caryophanaceae</taxon>
        <taxon>Planococcus</taxon>
    </lineage>
</organism>
<feature type="domain" description="HAMP" evidence="14">
    <location>
        <begin position="198"/>
        <end position="250"/>
    </location>
</feature>
<dbReference type="Pfam" id="PF06580">
    <property type="entry name" value="His_kinase"/>
    <property type="match status" value="1"/>
</dbReference>
<comment type="catalytic activity">
    <reaction evidence="1">
        <text>ATP + protein L-histidine = ADP + protein N-phospho-L-histidine.</text>
        <dbReference type="EC" id="2.7.13.3"/>
    </reaction>
</comment>
<keyword evidence="12" id="KW-0812">Transmembrane</keyword>
<dbReference type="PROSITE" id="PS50885">
    <property type="entry name" value="HAMP"/>
    <property type="match status" value="1"/>
</dbReference>
<sequence>MNTIQKKIWMLAGIVIVMMFAIWLALTFYNQKMQDQYNDILQRYLQMNEVTASSQQTVTNLNDYLSNPTARSATTLASSQQRLQDAQASLMELRNADNEFSLTNYSNMIESFTETVERSAAFSEQGENDIAASEFTEANRMSVYISEMTLSIFNSELRTYERFYRDIIRQSQELNTMGILLLSLTSVLLLLFTYLFSLSITKPVHQLTKAANELAKGRFDQPIRVNSNDEISFLAKTFDHMRVNINKLILEIQQKAQVESELQESQLLLQQSQMRHLQSQINPHFLFNTLNTLSKKAYLDGAEDTSDLLVSVAGLLRYNLKRLDHTVTLEEEAHVLTQYMDIQKARFSDRLTFHIDLDQSALLYQMPSLTLQPLIENAVIHGIEPKEEDGEIWFRIKDEEQYIRVEIEDNGQGMDGNKIEQLLKGGIVPQEGHATGIGFANVAKRLQLFYGNDDVVEIESTPHVGTKIILKLPKVMEVESYV</sequence>
<dbReference type="PANTHER" id="PTHR34220:SF7">
    <property type="entry name" value="SENSOR HISTIDINE KINASE YPDA"/>
    <property type="match status" value="1"/>
</dbReference>
<dbReference type="PROSITE" id="PS50109">
    <property type="entry name" value="HIS_KIN"/>
    <property type="match status" value="1"/>
</dbReference>
<dbReference type="PANTHER" id="PTHR34220">
    <property type="entry name" value="SENSOR HISTIDINE KINASE YPDA"/>
    <property type="match status" value="1"/>
</dbReference>
<evidence type="ECO:0000313" key="16">
    <source>
        <dbReference type="Proteomes" id="UP000067683"/>
    </source>
</evidence>
<evidence type="ECO:0000256" key="8">
    <source>
        <dbReference type="ARBA" id="ARBA00022777"/>
    </source>
</evidence>
<evidence type="ECO:0000256" key="4">
    <source>
        <dbReference type="ARBA" id="ARBA00022475"/>
    </source>
</evidence>
<accession>A0A0U2Z592</accession>
<evidence type="ECO:0000256" key="6">
    <source>
        <dbReference type="ARBA" id="ARBA00022679"/>
    </source>
</evidence>
<dbReference type="SUPFAM" id="SSF158472">
    <property type="entry name" value="HAMP domain-like"/>
    <property type="match status" value="1"/>
</dbReference>
<dbReference type="SMART" id="SM00387">
    <property type="entry name" value="HATPase_c"/>
    <property type="match status" value="1"/>
</dbReference>
<keyword evidence="8 15" id="KW-0418">Kinase</keyword>
<evidence type="ECO:0000256" key="3">
    <source>
        <dbReference type="ARBA" id="ARBA00012438"/>
    </source>
</evidence>
<dbReference type="KEGG" id="prt:AUC31_07250"/>
<dbReference type="CDD" id="cd06225">
    <property type="entry name" value="HAMP"/>
    <property type="match status" value="1"/>
</dbReference>
<keyword evidence="12" id="KW-1133">Transmembrane helix</keyword>
<keyword evidence="5" id="KW-0597">Phosphoprotein</keyword>
<dbReference type="InterPro" id="IPR003660">
    <property type="entry name" value="HAMP_dom"/>
</dbReference>
<evidence type="ECO:0000256" key="11">
    <source>
        <dbReference type="ARBA" id="ARBA00023136"/>
    </source>
</evidence>
<dbReference type="EMBL" id="CP013659">
    <property type="protein sequence ID" value="ALS75035.1"/>
    <property type="molecule type" value="Genomic_DNA"/>
</dbReference>
<dbReference type="STRING" id="200991.AUC31_07250"/>
<dbReference type="RefSeq" id="WP_058381742.1">
    <property type="nucleotide sequence ID" value="NZ_CP013659.2"/>
</dbReference>
<dbReference type="InterPro" id="IPR010559">
    <property type="entry name" value="Sig_transdc_His_kin_internal"/>
</dbReference>
<dbReference type="Gene3D" id="3.30.565.10">
    <property type="entry name" value="Histidine kinase-like ATPase, C-terminal domain"/>
    <property type="match status" value="1"/>
</dbReference>
<dbReference type="InterPro" id="IPR036890">
    <property type="entry name" value="HATPase_C_sf"/>
</dbReference>
<dbReference type="GO" id="GO:0005886">
    <property type="term" value="C:plasma membrane"/>
    <property type="evidence" value="ECO:0007669"/>
    <property type="project" value="UniProtKB-SubCell"/>
</dbReference>
<reference evidence="15" key="1">
    <citation type="submission" date="2016-01" db="EMBL/GenBank/DDBJ databases">
        <title>Complete genome of Planococcus rifietoensis type strain M8.</title>
        <authorList>
            <person name="See-Too W.S."/>
        </authorList>
    </citation>
    <scope>NUCLEOTIDE SEQUENCE [LARGE SCALE GENOMIC DNA]</scope>
    <source>
        <strain evidence="15">M8</strain>
    </source>
</reference>
<evidence type="ECO:0000256" key="7">
    <source>
        <dbReference type="ARBA" id="ARBA00022741"/>
    </source>
</evidence>
<evidence type="ECO:0000313" key="15">
    <source>
        <dbReference type="EMBL" id="ALS75035.1"/>
    </source>
</evidence>